<dbReference type="Pfam" id="PF01040">
    <property type="entry name" value="UbiA"/>
    <property type="match status" value="1"/>
</dbReference>
<gene>
    <name evidence="9" type="primary">menA</name>
    <name evidence="9" type="ORF">GCM10010917_39960</name>
</gene>
<evidence type="ECO:0000313" key="9">
    <source>
        <dbReference type="EMBL" id="GGA50683.1"/>
    </source>
</evidence>
<feature type="transmembrane region" description="Helical" evidence="8">
    <location>
        <begin position="98"/>
        <end position="119"/>
    </location>
</feature>
<dbReference type="PANTHER" id="PTHR13929">
    <property type="entry name" value="1,4-DIHYDROXY-2-NAPHTHOATE OCTAPRENYLTRANSFERASE"/>
    <property type="match status" value="1"/>
</dbReference>
<dbReference type="Gene3D" id="1.20.120.1780">
    <property type="entry name" value="UbiA prenyltransferase"/>
    <property type="match status" value="1"/>
</dbReference>
<dbReference type="InterPro" id="IPR000537">
    <property type="entry name" value="UbiA_prenyltransferase"/>
</dbReference>
<keyword evidence="10" id="KW-1185">Reference proteome</keyword>
<keyword evidence="3" id="KW-0474">Menaquinone biosynthesis</keyword>
<feature type="transmembrane region" description="Helical" evidence="8">
    <location>
        <begin position="156"/>
        <end position="173"/>
    </location>
</feature>
<comment type="caution">
    <text evidence="9">The sequence shown here is derived from an EMBL/GenBank/DDBJ whole genome shotgun (WGS) entry which is preliminary data.</text>
</comment>
<dbReference type="InterPro" id="IPR044878">
    <property type="entry name" value="UbiA_sf"/>
</dbReference>
<feature type="transmembrane region" description="Helical" evidence="8">
    <location>
        <begin position="125"/>
        <end position="144"/>
    </location>
</feature>
<dbReference type="CDD" id="cd13962">
    <property type="entry name" value="PT_UbiA_UBIAD1"/>
    <property type="match status" value="1"/>
</dbReference>
<dbReference type="PIRSF" id="PIRSF005355">
    <property type="entry name" value="UBIAD1"/>
    <property type="match status" value="1"/>
</dbReference>
<comment type="subcellular location">
    <subcellularLocation>
        <location evidence="1">Membrane</location>
        <topology evidence="1">Multi-pass membrane protein</topology>
    </subcellularLocation>
</comment>
<dbReference type="InterPro" id="IPR026046">
    <property type="entry name" value="UBIAD1"/>
</dbReference>
<dbReference type="EMBL" id="BMHF01000021">
    <property type="protein sequence ID" value="GGA50683.1"/>
    <property type="molecule type" value="Genomic_DNA"/>
</dbReference>
<evidence type="ECO:0000256" key="4">
    <source>
        <dbReference type="ARBA" id="ARBA00022679"/>
    </source>
</evidence>
<feature type="transmembrane region" description="Helical" evidence="8">
    <location>
        <begin position="234"/>
        <end position="258"/>
    </location>
</feature>
<feature type="transmembrane region" description="Helical" evidence="8">
    <location>
        <begin position="278"/>
        <end position="303"/>
    </location>
</feature>
<name>A0ABQ1GV06_9BACL</name>
<keyword evidence="4" id="KW-0808">Transferase</keyword>
<evidence type="ECO:0000256" key="8">
    <source>
        <dbReference type="SAM" id="Phobius"/>
    </source>
</evidence>
<evidence type="ECO:0000256" key="6">
    <source>
        <dbReference type="ARBA" id="ARBA00022989"/>
    </source>
</evidence>
<evidence type="ECO:0000256" key="5">
    <source>
        <dbReference type="ARBA" id="ARBA00022692"/>
    </source>
</evidence>
<dbReference type="PANTHER" id="PTHR13929:SF0">
    <property type="entry name" value="UBIA PRENYLTRANSFERASE DOMAIN-CONTAINING PROTEIN 1"/>
    <property type="match status" value="1"/>
</dbReference>
<comment type="pathway">
    <text evidence="2">Quinol/quinone metabolism; menaquinone biosynthesis.</text>
</comment>
<protein>
    <submittedName>
        <fullName evidence="9">1,4-dihydroxy-2-naphthoate octaprenyltransferase</fullName>
    </submittedName>
</protein>
<keyword evidence="6 8" id="KW-1133">Transmembrane helix</keyword>
<dbReference type="Gene3D" id="1.10.357.140">
    <property type="entry name" value="UbiA prenyltransferase"/>
    <property type="match status" value="1"/>
</dbReference>
<sequence>MAMSKWQLFLKATRFYSLPVMLVPVVLGTAAAYVWEKEFHPVLFILAFLGAGAAHLFSNMINDLWDYRNGTDTAAQQNSDLVSTHSGLLTGGIVSEKAFAALTWLFLAFAVVCGVLLCVFSGWELLYFVVVGALIAYFYVAPPLRFGYRGKGYSEVAILFAFGIMPVAGSYFVQTGEFSLRSVLLSLPVGILTTLLLFNHHFLHWQSDREVGKRTLVVVWGEQKALVLSRVMTLMAYVLLLVCIFAGVLPFYAVVALLSVLPLYRVYRGLAAQNPSVAYLPLMGASLKASMWCGIIMSVALLLESLI</sequence>
<keyword evidence="7 8" id="KW-0472">Membrane</keyword>
<dbReference type="Proteomes" id="UP000609323">
    <property type="component" value="Unassembled WGS sequence"/>
</dbReference>
<accession>A0ABQ1GV06</accession>
<feature type="transmembrane region" description="Helical" evidence="8">
    <location>
        <begin position="12"/>
        <end position="35"/>
    </location>
</feature>
<feature type="transmembrane region" description="Helical" evidence="8">
    <location>
        <begin position="41"/>
        <end position="58"/>
    </location>
</feature>
<evidence type="ECO:0000256" key="2">
    <source>
        <dbReference type="ARBA" id="ARBA00004863"/>
    </source>
</evidence>
<keyword evidence="5 8" id="KW-0812">Transmembrane</keyword>
<reference evidence="10" key="1">
    <citation type="journal article" date="2019" name="Int. J. Syst. Evol. Microbiol.">
        <title>The Global Catalogue of Microorganisms (GCM) 10K type strain sequencing project: providing services to taxonomists for standard genome sequencing and annotation.</title>
        <authorList>
            <consortium name="The Broad Institute Genomics Platform"/>
            <consortium name="The Broad Institute Genome Sequencing Center for Infectious Disease"/>
            <person name="Wu L."/>
            <person name="Ma J."/>
        </authorList>
    </citation>
    <scope>NUCLEOTIDE SEQUENCE [LARGE SCALE GENOMIC DNA]</scope>
    <source>
        <strain evidence="10">CGMCC 1.15044</strain>
    </source>
</reference>
<evidence type="ECO:0000256" key="7">
    <source>
        <dbReference type="ARBA" id="ARBA00023136"/>
    </source>
</evidence>
<organism evidence="9 10">
    <name type="scientific">Paenibacillus physcomitrellae</name>
    <dbReference type="NCBI Taxonomy" id="1619311"/>
    <lineage>
        <taxon>Bacteria</taxon>
        <taxon>Bacillati</taxon>
        <taxon>Bacillota</taxon>
        <taxon>Bacilli</taxon>
        <taxon>Bacillales</taxon>
        <taxon>Paenibacillaceae</taxon>
        <taxon>Paenibacillus</taxon>
    </lineage>
</organism>
<evidence type="ECO:0000256" key="3">
    <source>
        <dbReference type="ARBA" id="ARBA00022428"/>
    </source>
</evidence>
<feature type="transmembrane region" description="Helical" evidence="8">
    <location>
        <begin position="179"/>
        <end position="199"/>
    </location>
</feature>
<proteinExistence type="predicted"/>
<evidence type="ECO:0000313" key="10">
    <source>
        <dbReference type="Proteomes" id="UP000609323"/>
    </source>
</evidence>
<evidence type="ECO:0000256" key="1">
    <source>
        <dbReference type="ARBA" id="ARBA00004141"/>
    </source>
</evidence>